<dbReference type="Gene3D" id="1.20.1090.10">
    <property type="entry name" value="Dehydroquinate synthase-like - alpha domain"/>
    <property type="match status" value="1"/>
</dbReference>
<organism evidence="5 6">
    <name type="scientific">Nocardioides immobilis</name>
    <dbReference type="NCBI Taxonomy" id="2049295"/>
    <lineage>
        <taxon>Bacteria</taxon>
        <taxon>Bacillati</taxon>
        <taxon>Actinomycetota</taxon>
        <taxon>Actinomycetes</taxon>
        <taxon>Propionibacteriales</taxon>
        <taxon>Nocardioidaceae</taxon>
        <taxon>Nocardioides</taxon>
    </lineage>
</organism>
<name>A0A417Y9I4_9ACTN</name>
<dbReference type="SUPFAM" id="SSF56796">
    <property type="entry name" value="Dehydroquinate synthase-like"/>
    <property type="match status" value="1"/>
</dbReference>
<dbReference type="GO" id="GO:0018506">
    <property type="term" value="F:maleylacetate reductase activity"/>
    <property type="evidence" value="ECO:0007669"/>
    <property type="project" value="InterPro"/>
</dbReference>
<dbReference type="OrthoDB" id="3812122at2"/>
<dbReference type="CDD" id="cd08177">
    <property type="entry name" value="MAR"/>
    <property type="match status" value="1"/>
</dbReference>
<evidence type="ECO:0000259" key="4">
    <source>
        <dbReference type="Pfam" id="PF25137"/>
    </source>
</evidence>
<evidence type="ECO:0000259" key="3">
    <source>
        <dbReference type="Pfam" id="PF00465"/>
    </source>
</evidence>
<dbReference type="GO" id="GO:0004022">
    <property type="term" value="F:alcohol dehydrogenase (NAD+) activity"/>
    <property type="evidence" value="ECO:0007669"/>
    <property type="project" value="TreeGrafter"/>
</dbReference>
<evidence type="ECO:0000313" key="6">
    <source>
        <dbReference type="Proteomes" id="UP000283644"/>
    </source>
</evidence>
<dbReference type="PANTHER" id="PTHR11496:SF83">
    <property type="entry name" value="HYDROXYACID-OXOACID TRANSHYDROGENASE, MITOCHONDRIAL"/>
    <property type="match status" value="1"/>
</dbReference>
<evidence type="ECO:0000313" key="5">
    <source>
        <dbReference type="EMBL" id="RHW29174.1"/>
    </source>
</evidence>
<proteinExistence type="predicted"/>
<gene>
    <name evidence="5" type="ORF">D0Z08_00140</name>
</gene>
<evidence type="ECO:0000256" key="1">
    <source>
        <dbReference type="ARBA" id="ARBA00023002"/>
    </source>
</evidence>
<comment type="caution">
    <text evidence="5">The sequence shown here is derived from an EMBL/GenBank/DDBJ whole genome shotgun (WGS) entry which is preliminary data.</text>
</comment>
<keyword evidence="1" id="KW-0560">Oxidoreductase</keyword>
<dbReference type="Gene3D" id="3.40.50.1970">
    <property type="match status" value="1"/>
</dbReference>
<dbReference type="GO" id="GO:0046872">
    <property type="term" value="F:metal ion binding"/>
    <property type="evidence" value="ECO:0007669"/>
    <property type="project" value="InterPro"/>
</dbReference>
<dbReference type="InterPro" id="IPR034786">
    <property type="entry name" value="MAR"/>
</dbReference>
<dbReference type="Pfam" id="PF25137">
    <property type="entry name" value="ADH_Fe_C"/>
    <property type="match status" value="1"/>
</dbReference>
<dbReference type="EMBL" id="QXGH01000001">
    <property type="protein sequence ID" value="RHW29174.1"/>
    <property type="molecule type" value="Genomic_DNA"/>
</dbReference>
<dbReference type="InterPro" id="IPR056798">
    <property type="entry name" value="ADH_Fe_C"/>
</dbReference>
<keyword evidence="2" id="KW-0520">NAD</keyword>
<feature type="domain" description="Fe-containing alcohol dehydrogenase-like C-terminal" evidence="4">
    <location>
        <begin position="169"/>
        <end position="350"/>
    </location>
</feature>
<dbReference type="RefSeq" id="WP_118921470.1">
    <property type="nucleotide sequence ID" value="NZ_QXGH01000001.1"/>
</dbReference>
<dbReference type="Pfam" id="PF00465">
    <property type="entry name" value="Fe-ADH"/>
    <property type="match status" value="1"/>
</dbReference>
<dbReference type="PANTHER" id="PTHR11496">
    <property type="entry name" value="ALCOHOL DEHYDROGENASE"/>
    <property type="match status" value="1"/>
</dbReference>
<keyword evidence="6" id="KW-1185">Reference proteome</keyword>
<dbReference type="InterPro" id="IPR039697">
    <property type="entry name" value="Alcohol_dehydrogenase_Fe"/>
</dbReference>
<dbReference type="InterPro" id="IPR001670">
    <property type="entry name" value="ADH_Fe/GldA"/>
</dbReference>
<dbReference type="AlphaFoldDB" id="A0A417Y9I4"/>
<reference evidence="5 6" key="1">
    <citation type="submission" date="2018-09" db="EMBL/GenBank/DDBJ databases">
        <title>Genome sequencing of Nocardioides immobilis CCTCC AB 2017083 for comparison to Nocardioides silvaticus.</title>
        <authorList>
            <person name="Li C."/>
            <person name="Wang G."/>
        </authorList>
    </citation>
    <scope>NUCLEOTIDE SEQUENCE [LARGE SCALE GENOMIC DNA]</scope>
    <source>
        <strain evidence="5 6">CCTCC AB 2017083</strain>
    </source>
</reference>
<sequence length="369" mass="38884">MIGALTRFVHKPSQSRVLFGAGSLTSLSEELARLDINRPLIISTPGQHDLAERVAALVGPPAPGVYPHARMHVPSQVAQAAVEYVRNHDVDGCVSVGGGSSVGLAKMVGLHTGLPIVAVPTTYAGSEMTSVWGLTTDGGKQTGRDERVLPRTVIYDLELSTSLTLELSVTSAVNALAHAVEAMYAPDTTPMVNLIAEASAGSLLEGVQGVAVDPEDPDARARLTYGAWLAGSCLEATTMSLHHKLCHILGGSFDLPHAWTHTVMLPYVMSFNLTPGSSAHTLLQAAFGVSDPAVGLLGRLERVGYRRSLSDLGLPREAIDYVIERAMAAPYANPHPVTADDLRVILEGAYDGGRLPSRSPAAPPEPTSE</sequence>
<evidence type="ECO:0000256" key="2">
    <source>
        <dbReference type="ARBA" id="ARBA00023027"/>
    </source>
</evidence>
<protein>
    <submittedName>
        <fullName evidence="5">Maleylacetate reductase</fullName>
    </submittedName>
</protein>
<dbReference type="Proteomes" id="UP000283644">
    <property type="component" value="Unassembled WGS sequence"/>
</dbReference>
<accession>A0A417Y9I4</accession>
<feature type="domain" description="Alcohol dehydrogenase iron-type/glycerol dehydrogenase GldA" evidence="3">
    <location>
        <begin position="15"/>
        <end position="156"/>
    </location>
</feature>